<evidence type="ECO:0000313" key="5">
    <source>
        <dbReference type="EMBL" id="GAA1792321.1"/>
    </source>
</evidence>
<proteinExistence type="predicted"/>
<keyword evidence="6" id="KW-1185">Reference proteome</keyword>
<dbReference type="EMBL" id="BAAAPO010000026">
    <property type="protein sequence ID" value="GAA1792321.1"/>
    <property type="molecule type" value="Genomic_DNA"/>
</dbReference>
<organism evidence="5 6">
    <name type="scientific">Nostocoides veronense</name>
    <dbReference type="NCBI Taxonomy" id="330836"/>
    <lineage>
        <taxon>Bacteria</taxon>
        <taxon>Bacillati</taxon>
        <taxon>Actinomycetota</taxon>
        <taxon>Actinomycetes</taxon>
        <taxon>Micrococcales</taxon>
        <taxon>Intrasporangiaceae</taxon>
        <taxon>Nostocoides</taxon>
    </lineage>
</organism>
<dbReference type="InterPro" id="IPR007318">
    <property type="entry name" value="Phopholipid_MeTrfase"/>
</dbReference>
<comment type="subcellular location">
    <subcellularLocation>
        <location evidence="1">Endomembrane system</location>
        <topology evidence="1">Multi-pass membrane protein</topology>
    </subcellularLocation>
</comment>
<evidence type="ECO:0000313" key="6">
    <source>
        <dbReference type="Proteomes" id="UP001499938"/>
    </source>
</evidence>
<keyword evidence="4" id="KW-0472">Membrane</keyword>
<dbReference type="Pfam" id="PF04191">
    <property type="entry name" value="PEMT"/>
    <property type="match status" value="1"/>
</dbReference>
<evidence type="ECO:0008006" key="7">
    <source>
        <dbReference type="Google" id="ProtNLM"/>
    </source>
</evidence>
<dbReference type="Gene3D" id="1.20.120.1630">
    <property type="match status" value="1"/>
</dbReference>
<dbReference type="RefSeq" id="WP_344083381.1">
    <property type="nucleotide sequence ID" value="NZ_BAAAPO010000026.1"/>
</dbReference>
<evidence type="ECO:0000256" key="2">
    <source>
        <dbReference type="ARBA" id="ARBA00022692"/>
    </source>
</evidence>
<dbReference type="Proteomes" id="UP001499938">
    <property type="component" value="Unassembled WGS sequence"/>
</dbReference>
<keyword evidence="3" id="KW-1133">Transmembrane helix</keyword>
<comment type="caution">
    <text evidence="5">The sequence shown here is derived from an EMBL/GenBank/DDBJ whole genome shotgun (WGS) entry which is preliminary data.</text>
</comment>
<reference evidence="6" key="1">
    <citation type="journal article" date="2019" name="Int. J. Syst. Evol. Microbiol.">
        <title>The Global Catalogue of Microorganisms (GCM) 10K type strain sequencing project: providing services to taxonomists for standard genome sequencing and annotation.</title>
        <authorList>
            <consortium name="The Broad Institute Genomics Platform"/>
            <consortium name="The Broad Institute Genome Sequencing Center for Infectious Disease"/>
            <person name="Wu L."/>
            <person name="Ma J."/>
        </authorList>
    </citation>
    <scope>NUCLEOTIDE SEQUENCE [LARGE SCALE GENOMIC DNA]</scope>
    <source>
        <strain evidence="6">JCM 15592</strain>
    </source>
</reference>
<dbReference type="PANTHER" id="PTHR12714:SF9">
    <property type="entry name" value="PROTEIN-S-ISOPRENYLCYSTEINE O-METHYLTRANSFERASE"/>
    <property type="match status" value="1"/>
</dbReference>
<gene>
    <name evidence="5" type="ORF">GCM10009811_16370</name>
</gene>
<protein>
    <recommendedName>
        <fullName evidence="7">Isoprenylcysteine carboxyl methyltransferase</fullName>
    </recommendedName>
</protein>
<accession>A0ABP4XUD3</accession>
<name>A0ABP4XUD3_9MICO</name>
<keyword evidence="2" id="KW-0812">Transmembrane</keyword>
<dbReference type="PANTHER" id="PTHR12714">
    <property type="entry name" value="PROTEIN-S ISOPRENYLCYSTEINE O-METHYLTRANSFERASE"/>
    <property type="match status" value="1"/>
</dbReference>
<evidence type="ECO:0000256" key="4">
    <source>
        <dbReference type="ARBA" id="ARBA00023136"/>
    </source>
</evidence>
<evidence type="ECO:0000256" key="1">
    <source>
        <dbReference type="ARBA" id="ARBA00004127"/>
    </source>
</evidence>
<evidence type="ECO:0000256" key="3">
    <source>
        <dbReference type="ARBA" id="ARBA00022989"/>
    </source>
</evidence>
<sequence length="250" mass="27014">MTNSAVLEVRVGSRLWFDGEAWSVCEVDAATVRLNDGDGRYRTVTVAELIDTASPAESGHQQDPDGLPLPRNVAWASLSSKKRSSLEREVTVFSVLLESALDERASAVRRDLLGLDPVVSPLSSPALRTAAAVVAASGIFCTYAAQLAMGTAWRIGVDPTERTELVTSGPFAFVRNPIFTTALITFTGLALASRTLLPWRAWSWSMRASRCRSAPSEEPHLLATHGRAYADYAARVGRFVPGIGRLRPTS</sequence>